<feature type="domain" description="DUF7708" evidence="3">
    <location>
        <begin position="86"/>
        <end position="240"/>
    </location>
</feature>
<evidence type="ECO:0000313" key="5">
    <source>
        <dbReference type="EMBL" id="KAK0641408.1"/>
    </source>
</evidence>
<evidence type="ECO:0000313" key="6">
    <source>
        <dbReference type="Proteomes" id="UP001174936"/>
    </source>
</evidence>
<dbReference type="Pfam" id="PF22939">
    <property type="entry name" value="WHD_GPIID"/>
    <property type="match status" value="1"/>
</dbReference>
<dbReference type="Pfam" id="PF24883">
    <property type="entry name" value="NPHP3_N"/>
    <property type="match status" value="2"/>
</dbReference>
<evidence type="ECO:0000256" key="1">
    <source>
        <dbReference type="ARBA" id="ARBA00022737"/>
    </source>
</evidence>
<reference evidence="5" key="1">
    <citation type="submission" date="2023-06" db="EMBL/GenBank/DDBJ databases">
        <title>Genome-scale phylogeny and comparative genomics of the fungal order Sordariales.</title>
        <authorList>
            <consortium name="Lawrence Berkeley National Laboratory"/>
            <person name="Hensen N."/>
            <person name="Bonometti L."/>
            <person name="Westerberg I."/>
            <person name="Brannstrom I.O."/>
            <person name="Guillou S."/>
            <person name="Cros-Aarteil S."/>
            <person name="Calhoun S."/>
            <person name="Haridas S."/>
            <person name="Kuo A."/>
            <person name="Mondo S."/>
            <person name="Pangilinan J."/>
            <person name="Riley R."/>
            <person name="Labutti K."/>
            <person name="Andreopoulos B."/>
            <person name="Lipzen A."/>
            <person name="Chen C."/>
            <person name="Yanf M."/>
            <person name="Daum C."/>
            <person name="Ng V."/>
            <person name="Clum A."/>
            <person name="Steindorff A."/>
            <person name="Ohm R."/>
            <person name="Martin F."/>
            <person name="Silar P."/>
            <person name="Natvig D."/>
            <person name="Lalanne C."/>
            <person name="Gautier V."/>
            <person name="Ament-Velasquez S.L."/>
            <person name="Kruys A."/>
            <person name="Hutchinson M.I."/>
            <person name="Powell A.J."/>
            <person name="Barry K."/>
            <person name="Miller A.N."/>
            <person name="Grigoriev I.V."/>
            <person name="Debuchy R."/>
            <person name="Gladieux P."/>
            <person name="Thoren M.H."/>
            <person name="Johannesson H."/>
        </authorList>
    </citation>
    <scope>NUCLEOTIDE SEQUENCE</scope>
    <source>
        <strain evidence="5">SMH2532-1</strain>
    </source>
</reference>
<dbReference type="SUPFAM" id="SSF48452">
    <property type="entry name" value="TPR-like"/>
    <property type="match status" value="1"/>
</dbReference>
<dbReference type="SUPFAM" id="SSF52540">
    <property type="entry name" value="P-loop containing nucleoside triphosphate hydrolases"/>
    <property type="match status" value="1"/>
</dbReference>
<evidence type="ECO:0008006" key="7">
    <source>
        <dbReference type="Google" id="ProtNLM"/>
    </source>
</evidence>
<dbReference type="InterPro" id="IPR027417">
    <property type="entry name" value="P-loop_NTPase"/>
</dbReference>
<dbReference type="InterPro" id="IPR011990">
    <property type="entry name" value="TPR-like_helical_dom_sf"/>
</dbReference>
<dbReference type="PANTHER" id="PTHR10039:SF14">
    <property type="entry name" value="NACHT DOMAIN-CONTAINING PROTEIN"/>
    <property type="match status" value="1"/>
</dbReference>
<proteinExistence type="predicted"/>
<dbReference type="AlphaFoldDB" id="A0AA40CL29"/>
<feature type="domain" description="Nephrocystin 3-like N-terminal" evidence="4">
    <location>
        <begin position="321"/>
        <end position="461"/>
    </location>
</feature>
<evidence type="ECO:0000259" key="2">
    <source>
        <dbReference type="Pfam" id="PF22939"/>
    </source>
</evidence>
<dbReference type="InterPro" id="IPR054471">
    <property type="entry name" value="GPIID_WHD"/>
</dbReference>
<dbReference type="PANTHER" id="PTHR10039">
    <property type="entry name" value="AMELOGENIN"/>
    <property type="match status" value="1"/>
</dbReference>
<dbReference type="Gene3D" id="1.25.40.10">
    <property type="entry name" value="Tetratricopeptide repeat domain"/>
    <property type="match status" value="1"/>
</dbReference>
<dbReference type="InterPro" id="IPR056884">
    <property type="entry name" value="NPHP3-like_N"/>
</dbReference>
<accession>A0AA40CL29</accession>
<comment type="caution">
    <text evidence="5">The sequence shown here is derived from an EMBL/GenBank/DDBJ whole genome shotgun (WGS) entry which is preliminary data.</text>
</comment>
<feature type="domain" description="GPI inositol-deacylase winged helix" evidence="2">
    <location>
        <begin position="574"/>
        <end position="649"/>
    </location>
</feature>
<dbReference type="Proteomes" id="UP001174936">
    <property type="component" value="Unassembled WGS sequence"/>
</dbReference>
<name>A0AA40CL29_9PEZI</name>
<keyword evidence="6" id="KW-1185">Reference proteome</keyword>
<dbReference type="InterPro" id="IPR056125">
    <property type="entry name" value="DUF7708"/>
</dbReference>
<evidence type="ECO:0000259" key="3">
    <source>
        <dbReference type="Pfam" id="PF24809"/>
    </source>
</evidence>
<dbReference type="Pfam" id="PF24809">
    <property type="entry name" value="DUF7708"/>
    <property type="match status" value="1"/>
</dbReference>
<keyword evidence="1" id="KW-0677">Repeat</keyword>
<sequence>MTGQTVVPPISGVDLTPTGSCWELALKPWQIFNTELTRDPKKIIYARKGIARHPTCPLSDVLAAAREYANGSRAGPTPGFRYKMQVFLQNASRYFVAIDVMVQHSPEITALVWGCIRLCLMFAGDRLTQESRNQTAAQQPEISDYIADTVTSIMDQIGRSEKYYQLHAACPRVCSAVSRLYAQIINFVVRAAEFRKNRGLGYIPWAIFVGSPAEKRLRRVEMKIKELSIAVEYEAHLAFQERQTEEANTRQLLEWLKPAMPPATPSMSWEEGTCEWICRHQSYRTWAQGGHAGPLWIHGIPGAFIFLLDLAIVTNTEGACSGCGKSMIASYLSKTADTKFVFSYTYALSESQGPVPNIALAASILFQVLKSGASLTGTQASRLLCQDVRQLLNRYPSCASCRFDEVWPCVEKTLSSAAHDFTLIVDALDECRDANHVQELLRRLDALGKQVPGARIIIVSRFRDDYKKLLPGSVPLPVDTAAVSSDILLFVQREVDRAPALKPLRNTILGRVEEESQGMFLWAKMMMDCLKTAATTNTQHERLRRFPVGLGPVYDQFLGESGLRLEEQEIQLRAQIFSLLVAAERPLSLAELSQAVALRSTSIPPSPGDVLINPGATIVHLCSPLVSIDAKDDRVRLIHHSLREFLLSPAGTATPTASLRITNEEAHRRMARVCVNLLCQPAFASVALIDSLVRRNVLPEDACALTQGVEISKVPSLYEYASFHWHIHVALSPADENLAGQVGRFLTGIEFIAWAEAVFHLRDGHDLGPVLSARAALLGWHAMRHVHIRERTGVSGFFTGPYQAILESLAADNILRYLVLHRLGTYFNLAVEEHDSRFQIIRTVMEKSSAILGPAHAFTLRSRAEYGAEILLRERFEEAEVILRDVYTTQSSSPSPSPAAGTESQYVTLSNYATALHHQLKLDESIAYQQKASEGLLQALGPADKKYLKSQLFLAQALEAQNHHLDDALAIYEKIWEVWVPMYSRDEGLAMFAQIGMATVLRKKGGQLNLNKAMQHGTEVLENRRRVFGEANSMTADTALTLAAMCLDCGEYGRARGYLSLVPSQLEIGAADAASPPANRDGNDHRIWLHRHYLAEALRASVHHQTGKTEKAIADLRQLLGNADAAGGSGSRALLQARLVLSDLLEAQGRPKMEVLRCFSGLVEEVNGANRLVSGEQVILEATRQAARHLLSNRLGAAEMLLETCNMRWRRKEDYWIPIGGPFADI</sequence>
<evidence type="ECO:0000259" key="4">
    <source>
        <dbReference type="Pfam" id="PF24883"/>
    </source>
</evidence>
<gene>
    <name evidence="5" type="ORF">B0T16DRAFT_393690</name>
</gene>
<protein>
    <recommendedName>
        <fullName evidence="7">NACHT domain-containing protein</fullName>
    </recommendedName>
</protein>
<dbReference type="EMBL" id="JAULSV010000006">
    <property type="protein sequence ID" value="KAK0641408.1"/>
    <property type="molecule type" value="Genomic_DNA"/>
</dbReference>
<organism evidence="5 6">
    <name type="scientific">Cercophora newfieldiana</name>
    <dbReference type="NCBI Taxonomy" id="92897"/>
    <lineage>
        <taxon>Eukaryota</taxon>
        <taxon>Fungi</taxon>
        <taxon>Dikarya</taxon>
        <taxon>Ascomycota</taxon>
        <taxon>Pezizomycotina</taxon>
        <taxon>Sordariomycetes</taxon>
        <taxon>Sordariomycetidae</taxon>
        <taxon>Sordariales</taxon>
        <taxon>Lasiosphaeriaceae</taxon>
        <taxon>Cercophora</taxon>
    </lineage>
</organism>
<feature type="domain" description="Nephrocystin 3-like N-terminal" evidence="4">
    <location>
        <begin position="272"/>
        <end position="303"/>
    </location>
</feature>